<dbReference type="EMBL" id="CZQA01000001">
    <property type="protein sequence ID" value="CUS32528.1"/>
    <property type="molecule type" value="Genomic_DNA"/>
</dbReference>
<sequence length="225" mass="25160">MTAITTINQDSLPDRLVTGLSKIGLAMKSRTWRRKGRQGIGPLQIQVLTFLRSRPNHSATVSTIARELSVKLPTASEVIRTLEQKRFVRRRRREVDNRVVTVHLTALGAKAGHVENRWPEILASATENLSAQEQVSLLGTLVKLIRALQLQGEIPIARMCVSCEHFQPNTHAESDLPHHCNFYNVAFGDQAFRLDCHEYVEASKDGLDQNVDAGHVEPQAQVAQM</sequence>
<dbReference type="InterPro" id="IPR036388">
    <property type="entry name" value="WH-like_DNA-bd_sf"/>
</dbReference>
<dbReference type="STRING" id="1742972.COMA1_10671"/>
<dbReference type="InterPro" id="IPR000835">
    <property type="entry name" value="HTH_MarR-typ"/>
</dbReference>
<gene>
    <name evidence="5" type="ORF">COMA1_10671</name>
</gene>
<name>A0A0S4L7F4_9BACT</name>
<evidence type="ECO:0000259" key="4">
    <source>
        <dbReference type="PROSITE" id="PS50995"/>
    </source>
</evidence>
<keyword evidence="2" id="KW-0238">DNA-binding</keyword>
<evidence type="ECO:0000256" key="3">
    <source>
        <dbReference type="ARBA" id="ARBA00023163"/>
    </source>
</evidence>
<reference evidence="5 6" key="1">
    <citation type="submission" date="2015-10" db="EMBL/GenBank/DDBJ databases">
        <authorList>
            <person name="Gilbert D.G."/>
        </authorList>
    </citation>
    <scope>NUCLEOTIDE SEQUENCE [LARGE SCALE GENOMIC DNA]</scope>
    <source>
        <strain evidence="5">COMA1</strain>
    </source>
</reference>
<evidence type="ECO:0000256" key="2">
    <source>
        <dbReference type="ARBA" id="ARBA00023125"/>
    </source>
</evidence>
<organism evidence="5 6">
    <name type="scientific">Candidatus Nitrospira nitrosa</name>
    <dbReference type="NCBI Taxonomy" id="1742972"/>
    <lineage>
        <taxon>Bacteria</taxon>
        <taxon>Pseudomonadati</taxon>
        <taxon>Nitrospirota</taxon>
        <taxon>Nitrospiria</taxon>
        <taxon>Nitrospirales</taxon>
        <taxon>Nitrospiraceae</taxon>
        <taxon>Nitrospira</taxon>
    </lineage>
</organism>
<dbReference type="Proteomes" id="UP000199032">
    <property type="component" value="Unassembled WGS sequence"/>
</dbReference>
<keyword evidence="3" id="KW-0804">Transcription</keyword>
<dbReference type="PROSITE" id="PS50995">
    <property type="entry name" value="HTH_MARR_2"/>
    <property type="match status" value="1"/>
</dbReference>
<dbReference type="SUPFAM" id="SSF46785">
    <property type="entry name" value="Winged helix' DNA-binding domain"/>
    <property type="match status" value="1"/>
</dbReference>
<dbReference type="Pfam" id="PF01047">
    <property type="entry name" value="MarR"/>
    <property type="match status" value="1"/>
</dbReference>
<evidence type="ECO:0000256" key="1">
    <source>
        <dbReference type="ARBA" id="ARBA00023015"/>
    </source>
</evidence>
<dbReference type="SMART" id="SM00347">
    <property type="entry name" value="HTH_MARR"/>
    <property type="match status" value="1"/>
</dbReference>
<dbReference type="PANTHER" id="PTHR42756">
    <property type="entry name" value="TRANSCRIPTIONAL REGULATOR, MARR"/>
    <property type="match status" value="1"/>
</dbReference>
<evidence type="ECO:0000313" key="6">
    <source>
        <dbReference type="Proteomes" id="UP000199032"/>
    </source>
</evidence>
<dbReference type="RefSeq" id="WP_090743665.1">
    <property type="nucleotide sequence ID" value="NZ_CZQA01000001.1"/>
</dbReference>
<dbReference type="OrthoDB" id="9783504at2"/>
<protein>
    <submittedName>
        <fullName evidence="5">Transcriptional regulator</fullName>
    </submittedName>
</protein>
<proteinExistence type="predicted"/>
<keyword evidence="1" id="KW-0805">Transcription regulation</keyword>
<evidence type="ECO:0000313" key="5">
    <source>
        <dbReference type="EMBL" id="CUS32528.1"/>
    </source>
</evidence>
<dbReference type="GO" id="GO:0003700">
    <property type="term" value="F:DNA-binding transcription factor activity"/>
    <property type="evidence" value="ECO:0007669"/>
    <property type="project" value="InterPro"/>
</dbReference>
<dbReference type="GO" id="GO:0003677">
    <property type="term" value="F:DNA binding"/>
    <property type="evidence" value="ECO:0007669"/>
    <property type="project" value="UniProtKB-KW"/>
</dbReference>
<dbReference type="PANTHER" id="PTHR42756:SF1">
    <property type="entry name" value="TRANSCRIPTIONAL REPRESSOR OF EMRAB OPERON"/>
    <property type="match status" value="1"/>
</dbReference>
<accession>A0A0S4L7F4</accession>
<dbReference type="Gene3D" id="1.10.10.10">
    <property type="entry name" value="Winged helix-like DNA-binding domain superfamily/Winged helix DNA-binding domain"/>
    <property type="match status" value="1"/>
</dbReference>
<feature type="domain" description="HTH marR-type" evidence="4">
    <location>
        <begin position="13"/>
        <end position="146"/>
    </location>
</feature>
<dbReference type="InterPro" id="IPR036390">
    <property type="entry name" value="WH_DNA-bd_sf"/>
</dbReference>
<keyword evidence="6" id="KW-1185">Reference proteome</keyword>
<dbReference type="AlphaFoldDB" id="A0A0S4L7F4"/>